<dbReference type="Proteomes" id="UP001341444">
    <property type="component" value="Unassembled WGS sequence"/>
</dbReference>
<keyword evidence="2" id="KW-1185">Reference proteome</keyword>
<evidence type="ECO:0000313" key="1">
    <source>
        <dbReference type="EMBL" id="MED1202537.1"/>
    </source>
</evidence>
<sequence length="190" mass="22162">MSTRKTQFERNTPLLYIAQPVSGYTLVNMQNTFTSSKEHIVPANIPVEKKTFQVEKLDEEHEGQFEDKSIKLHTETHKAEEADVEKPVIELAVKEQKIKTEIHEEDDRVPAFRKPFKLMDNREKVQFLINKPKYIPKVICEILTEDETIIGVINHFREETVLVDPINKNMEPVHIPIGSILEIKMKQEFL</sequence>
<dbReference type="RefSeq" id="WP_157090650.1">
    <property type="nucleotide sequence ID" value="NZ_JARMAB010000006.1"/>
</dbReference>
<reference evidence="1 2" key="1">
    <citation type="submission" date="2023-03" db="EMBL/GenBank/DDBJ databases">
        <title>Bacillus Genome Sequencing.</title>
        <authorList>
            <person name="Dunlap C."/>
        </authorList>
    </citation>
    <scope>NUCLEOTIDE SEQUENCE [LARGE SCALE GENOMIC DNA]</scope>
    <source>
        <strain evidence="1 2">B-23453</strain>
    </source>
</reference>
<keyword evidence="1" id="KW-0167">Capsid protein</keyword>
<accession>A0ABU6MDP8</accession>
<dbReference type="EMBL" id="JARMAB010000006">
    <property type="protein sequence ID" value="MED1202537.1"/>
    <property type="molecule type" value="Genomic_DNA"/>
</dbReference>
<protein>
    <submittedName>
        <fullName evidence="1">CotO family spore coat protein</fullName>
    </submittedName>
</protein>
<dbReference type="InterPro" id="IPR025439">
    <property type="entry name" value="Spore_coat_CotO"/>
</dbReference>
<organism evidence="1 2">
    <name type="scientific">Heyndrickxia acidicola</name>
    <dbReference type="NCBI Taxonomy" id="209389"/>
    <lineage>
        <taxon>Bacteria</taxon>
        <taxon>Bacillati</taxon>
        <taxon>Bacillota</taxon>
        <taxon>Bacilli</taxon>
        <taxon>Bacillales</taxon>
        <taxon>Bacillaceae</taxon>
        <taxon>Heyndrickxia</taxon>
    </lineage>
</organism>
<keyword evidence="1" id="KW-0946">Virion</keyword>
<proteinExistence type="predicted"/>
<comment type="caution">
    <text evidence="1">The sequence shown here is derived from an EMBL/GenBank/DDBJ whole genome shotgun (WGS) entry which is preliminary data.</text>
</comment>
<dbReference type="Pfam" id="PF14153">
    <property type="entry name" value="Spore_coat_CotO"/>
    <property type="match status" value="1"/>
</dbReference>
<name>A0ABU6MDP8_9BACI</name>
<evidence type="ECO:0000313" key="2">
    <source>
        <dbReference type="Proteomes" id="UP001341444"/>
    </source>
</evidence>
<gene>
    <name evidence="1" type="ORF">P4T90_05445</name>
</gene>